<keyword evidence="1" id="KW-0472">Membrane</keyword>
<dbReference type="Proteomes" id="UP000658258">
    <property type="component" value="Unassembled WGS sequence"/>
</dbReference>
<reference evidence="3" key="1">
    <citation type="journal article" date="2019" name="Int. J. Syst. Evol. Microbiol.">
        <title>The Global Catalogue of Microorganisms (GCM) 10K type strain sequencing project: providing services to taxonomists for standard genome sequencing and annotation.</title>
        <authorList>
            <consortium name="The Broad Institute Genomics Platform"/>
            <consortium name="The Broad Institute Genome Sequencing Center for Infectious Disease"/>
            <person name="Wu L."/>
            <person name="Ma J."/>
        </authorList>
    </citation>
    <scope>NUCLEOTIDE SEQUENCE [LARGE SCALE GENOMIC DNA]</scope>
    <source>
        <strain evidence="3">CGMCC 1.15111</strain>
    </source>
</reference>
<evidence type="ECO:0008006" key="4">
    <source>
        <dbReference type="Google" id="ProtNLM"/>
    </source>
</evidence>
<protein>
    <recommendedName>
        <fullName evidence="4">Baseplate protein J-like domain-containing protein</fullName>
    </recommendedName>
</protein>
<accession>A0ABQ3I4N5</accession>
<gene>
    <name evidence="2" type="ORF">GCM10011340_18880</name>
</gene>
<comment type="caution">
    <text evidence="2">The sequence shown here is derived from an EMBL/GenBank/DDBJ whole genome shotgun (WGS) entry which is preliminary data.</text>
</comment>
<evidence type="ECO:0000256" key="1">
    <source>
        <dbReference type="SAM" id="Phobius"/>
    </source>
</evidence>
<evidence type="ECO:0000313" key="2">
    <source>
        <dbReference type="EMBL" id="GHE63715.1"/>
    </source>
</evidence>
<feature type="transmembrane region" description="Helical" evidence="1">
    <location>
        <begin position="881"/>
        <end position="898"/>
    </location>
</feature>
<keyword evidence="3" id="KW-1185">Reference proteome</keyword>
<sequence length="1363" mass="152113">MSSLHLHRAPFDFLSSSQNALINPYLDPKKVKLDERRDTELMAFLSKLAEQFWYYDTNDQKQGDWSDFFKTDLTALLATISEHSKEDEYDRVLNFLNGIPYTVEKANQAEFLWLIFERVFKTALEVNQWYYVMTQFHVNHSFQTYLNQMIWQKLSFCFNRIYSLYFEAVRQEVIDDKEKIDDLFKKLQGLQAIWNFEPFPTTKDLSKYHSGKRGKAYFKALESSIKDFYNLYGSITQHARKAYYNSLKSGTVEPHIALISAFLKVYKHQQKALNKLVPKHLQFYYEDVLDFRKLGAQPDNTYLLFSLNKGQTPYGLKAKTQLAAGADSQGNPLVFETRKELLVVPSVIGQYLTMLSSGDEGAADGLAKTFYTSEVTGYGQPVIDKNTGKYEDFYMFGQPDQASVNTLPKAILGFALASPELWVEGGERQLKITFNLPTDGQTEPDKTMNSTTVDLSSLLDVSITGEKKWLQPSCYTAILTGNQLELTLGLDRGVASVSGYNTKTHGPGYNTSWPVLKAQLTQNGTSTSCTTQKANELNTQNAYQVLSSIDFTTFTIETSVKDLTNISLMAGAQSVPATATITPFGSVPAVGSRLLVGNYEAFIKHTQSMCINMSWVNLPSAKEFSEYYEAYNAYLKVNPPASGKFTFSLDAYTCDFSWLDQGQWQSGAADVELFGNSTCPISDQTTEGGDSKNSKEKKYLFCQIVHWLWGIIKRLNPKHKKPKVSTPETTSINYNVGLDNNLEPDYTLNSSLKYSDKSKSGFVGLTLTQPEQAFGNELYPKVVSAVTMQNTMSAAKKFTLGSSIKKFLTLAPILLLIAIILGLVGTVSIPKKTLSLFKKELTIEKGAITISSDSVTIAHQSIGVNGKAPAFPKSNRTVKTTVVLLVLVALVIVYKFFLSRKTFKSVPNKPYIPKAKDISLSYTASYTVTPGADSNHQFYRLHPYGIEQAQKQSKQTLIAQYPASGYVFLGFDSLIPNITLTLFLGVEDRQDTTISDDFHSVGVEYLTSNGWLSTQVLTDSTYGLNKTGTITFQIADDAAKNNSIMPANCYWVRLSGTRLQVNQTKLTVMATNGVLASRRIEKDNRNQRLNTIAAGTIKSFIEPLQPIAKVVQPFASFGGEETESASQFHQRVAQRIGHKERGNSVESIQSIVLDKFRDIYGLKVVPGKFLPEVSADVITLTIVPWVDSALAKDLFKPVAPANMLTEVLQLLTDKMSDELNLEVKHAGFEPVKVSAQITFNQSDEYFGLARQLNNEFKYFLSPWIKGNSGAYSGKTLYVNDIIQWISNRPYVSSFDHLKIYLNGRELYSVDHASDTVNAQVIAASSPLNILISASSHHFYPPQEVAVAIPASHQPVQSPQTIMA</sequence>
<keyword evidence="1" id="KW-0812">Transmembrane</keyword>
<dbReference type="RefSeq" id="WP_189629981.1">
    <property type="nucleotide sequence ID" value="NZ_BNAG01000002.1"/>
</dbReference>
<name>A0ABQ3I4N5_9BACT</name>
<dbReference type="EMBL" id="BNAG01000002">
    <property type="protein sequence ID" value="GHE63715.1"/>
    <property type="molecule type" value="Genomic_DNA"/>
</dbReference>
<feature type="transmembrane region" description="Helical" evidence="1">
    <location>
        <begin position="807"/>
        <end position="829"/>
    </location>
</feature>
<proteinExistence type="predicted"/>
<evidence type="ECO:0000313" key="3">
    <source>
        <dbReference type="Proteomes" id="UP000658258"/>
    </source>
</evidence>
<keyword evidence="1" id="KW-1133">Transmembrane helix</keyword>
<organism evidence="2 3">
    <name type="scientific">Roseivirga thermotolerans</name>
    <dbReference type="NCBI Taxonomy" id="1758176"/>
    <lineage>
        <taxon>Bacteria</taxon>
        <taxon>Pseudomonadati</taxon>
        <taxon>Bacteroidota</taxon>
        <taxon>Cytophagia</taxon>
        <taxon>Cytophagales</taxon>
        <taxon>Roseivirgaceae</taxon>
        <taxon>Roseivirga</taxon>
    </lineage>
</organism>